<dbReference type="Gene3D" id="3.30.450.80">
    <property type="entry name" value="Transcription factor LuxR-like, autoinducer-binding domain"/>
    <property type="match status" value="1"/>
</dbReference>
<dbReference type="InterPro" id="IPR016032">
    <property type="entry name" value="Sig_transdc_resp-reg_C-effctor"/>
</dbReference>
<dbReference type="InterPro" id="IPR005143">
    <property type="entry name" value="TF_LuxR_autoind-bd_dom"/>
</dbReference>
<dbReference type="Pfam" id="PF00196">
    <property type="entry name" value="GerE"/>
    <property type="match status" value="1"/>
</dbReference>
<dbReference type="SUPFAM" id="SSF46894">
    <property type="entry name" value="C-terminal effector domain of the bipartite response regulators"/>
    <property type="match status" value="1"/>
</dbReference>
<dbReference type="AlphaFoldDB" id="A0AAW9CN08"/>
<sequence length="233" mass="26159">MKEATTADDIFAALRQAAVELGFEYCAYGFRSPVPFTNPPTFMISDYPKAWCDRYSREGYVDIDPSVLHGLVSQVPIIWSDRLFENARPMWEEARGYGLVVGWAQSTLDWAGGGGMLTLARSSEPLSVSELDAKELRMRRLANVAHAALSQIYRAHVASNSPEKLSAREIEVLRWHADGKTAAEIGEILQISMDTVKFHTKMPSPSSVPRTRPLQSLAPRYWAFYADYGRKQL</sequence>
<dbReference type="EMBL" id="QXCT01000001">
    <property type="protein sequence ID" value="MDW9252035.1"/>
    <property type="molecule type" value="Genomic_DNA"/>
</dbReference>
<keyword evidence="3" id="KW-0804">Transcription</keyword>
<proteinExistence type="predicted"/>
<accession>A0AAW9CN08</accession>
<evidence type="ECO:0000313" key="6">
    <source>
        <dbReference type="Proteomes" id="UP001272137"/>
    </source>
</evidence>
<feature type="domain" description="HTH luxR-type" evidence="4">
    <location>
        <begin position="162"/>
        <end position="218"/>
    </location>
</feature>
<keyword evidence="1" id="KW-0805">Transcription regulation</keyword>
<dbReference type="CDD" id="cd06170">
    <property type="entry name" value="LuxR_C_like"/>
    <property type="match status" value="1"/>
</dbReference>
<keyword evidence="2" id="KW-0238">DNA-binding</keyword>
<dbReference type="Pfam" id="PF03472">
    <property type="entry name" value="Autoind_bind"/>
    <property type="match status" value="1"/>
</dbReference>
<dbReference type="Proteomes" id="UP001272137">
    <property type="component" value="Unassembled WGS sequence"/>
</dbReference>
<evidence type="ECO:0000256" key="2">
    <source>
        <dbReference type="ARBA" id="ARBA00023125"/>
    </source>
</evidence>
<comment type="caution">
    <text evidence="5">The sequence shown here is derived from an EMBL/GenBank/DDBJ whole genome shotgun (WGS) entry which is preliminary data.</text>
</comment>
<dbReference type="Gene3D" id="1.10.10.10">
    <property type="entry name" value="Winged helix-like DNA-binding domain superfamily/Winged helix DNA-binding domain"/>
    <property type="match status" value="1"/>
</dbReference>
<dbReference type="PANTHER" id="PTHR44688:SF16">
    <property type="entry name" value="DNA-BINDING TRANSCRIPTIONAL ACTIVATOR DEVR_DOSR"/>
    <property type="match status" value="1"/>
</dbReference>
<evidence type="ECO:0000256" key="1">
    <source>
        <dbReference type="ARBA" id="ARBA00023015"/>
    </source>
</evidence>
<dbReference type="GO" id="GO:0006355">
    <property type="term" value="P:regulation of DNA-templated transcription"/>
    <property type="evidence" value="ECO:0007669"/>
    <property type="project" value="InterPro"/>
</dbReference>
<name>A0AAW9CN08_BURTH</name>
<evidence type="ECO:0000259" key="4">
    <source>
        <dbReference type="SMART" id="SM00421"/>
    </source>
</evidence>
<dbReference type="SMART" id="SM00421">
    <property type="entry name" value="HTH_LUXR"/>
    <property type="match status" value="1"/>
</dbReference>
<dbReference type="PANTHER" id="PTHR44688">
    <property type="entry name" value="DNA-BINDING TRANSCRIPTIONAL ACTIVATOR DEVR_DOSR"/>
    <property type="match status" value="1"/>
</dbReference>
<dbReference type="InterPro" id="IPR036693">
    <property type="entry name" value="TF_LuxR_autoind-bd_dom_sf"/>
</dbReference>
<evidence type="ECO:0000313" key="5">
    <source>
        <dbReference type="EMBL" id="MDW9252035.1"/>
    </source>
</evidence>
<dbReference type="SUPFAM" id="SSF75516">
    <property type="entry name" value="Pheromone-binding domain of LuxR-like quorum-sensing transcription factors"/>
    <property type="match status" value="1"/>
</dbReference>
<gene>
    <name evidence="5" type="ORF">C7S16_4300</name>
</gene>
<protein>
    <submittedName>
        <fullName evidence="5">Autoinducer binding domain protein</fullName>
    </submittedName>
</protein>
<dbReference type="GO" id="GO:0003677">
    <property type="term" value="F:DNA binding"/>
    <property type="evidence" value="ECO:0007669"/>
    <property type="project" value="UniProtKB-KW"/>
</dbReference>
<evidence type="ECO:0000256" key="3">
    <source>
        <dbReference type="ARBA" id="ARBA00023163"/>
    </source>
</evidence>
<dbReference type="InterPro" id="IPR036388">
    <property type="entry name" value="WH-like_DNA-bd_sf"/>
</dbReference>
<reference evidence="5" key="1">
    <citation type="submission" date="2018-08" db="EMBL/GenBank/DDBJ databases">
        <title>Identification of Burkholderia cepacia strains that express a Burkholderia pseudomallei-like capsular polysaccharide.</title>
        <authorList>
            <person name="Burtnick M.N."/>
            <person name="Vongsouvath M."/>
            <person name="Newton P."/>
            <person name="Wuthiekanun V."/>
            <person name="Limmathurotsakul D."/>
            <person name="Brett P.J."/>
            <person name="Chantratita N."/>
            <person name="Dance D.A."/>
        </authorList>
    </citation>
    <scope>NUCLEOTIDE SEQUENCE</scope>
    <source>
        <strain evidence="5">SBXCC001</strain>
    </source>
</reference>
<organism evidence="5 6">
    <name type="scientific">Burkholderia thailandensis</name>
    <dbReference type="NCBI Taxonomy" id="57975"/>
    <lineage>
        <taxon>Bacteria</taxon>
        <taxon>Pseudomonadati</taxon>
        <taxon>Pseudomonadota</taxon>
        <taxon>Betaproteobacteria</taxon>
        <taxon>Burkholderiales</taxon>
        <taxon>Burkholderiaceae</taxon>
        <taxon>Burkholderia</taxon>
        <taxon>pseudomallei group</taxon>
    </lineage>
</organism>
<dbReference type="InterPro" id="IPR000792">
    <property type="entry name" value="Tscrpt_reg_LuxR_C"/>
</dbReference>
<dbReference type="PRINTS" id="PR00038">
    <property type="entry name" value="HTHLUXR"/>
</dbReference>